<dbReference type="Pfam" id="PF06054">
    <property type="entry name" value="CoiA_nuc"/>
    <property type="match status" value="1"/>
</dbReference>
<feature type="domain" description="Competence protein CoiA nuclease-like" evidence="1">
    <location>
        <begin position="26"/>
        <end position="108"/>
    </location>
</feature>
<proteinExistence type="predicted"/>
<protein>
    <submittedName>
        <fullName evidence="2">Competence protein CoiA</fullName>
    </submittedName>
</protein>
<dbReference type="Proteomes" id="UP000587524">
    <property type="component" value="Unassembled WGS sequence"/>
</dbReference>
<dbReference type="InterPro" id="IPR010330">
    <property type="entry name" value="CoiA_nuc"/>
</dbReference>
<keyword evidence="3" id="KW-1185">Reference proteome</keyword>
<accession>A0ABR6C8A9</accession>
<reference evidence="2 3" key="1">
    <citation type="submission" date="2020-08" db="EMBL/GenBank/DDBJ databases">
        <title>Genomic Encyclopedia of Type Strains, Phase IV (KMG-IV): sequencing the most valuable type-strain genomes for metagenomic binning, comparative biology and taxonomic classification.</title>
        <authorList>
            <person name="Goeker M."/>
        </authorList>
    </citation>
    <scope>NUCLEOTIDE SEQUENCE [LARGE SCALE GENOMIC DNA]</scope>
    <source>
        <strain evidence="2 3">DSM 17455</strain>
    </source>
</reference>
<dbReference type="EMBL" id="JACJHZ010000015">
    <property type="protein sequence ID" value="MBA9021257.1"/>
    <property type="molecule type" value="Genomic_DNA"/>
</dbReference>
<evidence type="ECO:0000313" key="3">
    <source>
        <dbReference type="Proteomes" id="UP000587524"/>
    </source>
</evidence>
<evidence type="ECO:0000259" key="1">
    <source>
        <dbReference type="Pfam" id="PF06054"/>
    </source>
</evidence>
<evidence type="ECO:0000313" key="2">
    <source>
        <dbReference type="EMBL" id="MBA9021257.1"/>
    </source>
</evidence>
<gene>
    <name evidence="2" type="ORF">HNQ97_003263</name>
</gene>
<comment type="caution">
    <text evidence="2">The sequence shown here is derived from an EMBL/GenBank/DDBJ whole genome shotgun (WGS) entry which is preliminary data.</text>
</comment>
<sequence>MTLKRSSLGTKFFAHKAVRECNWAPETEEHLHLKRLAVEAARASGWTAETEVPGESPDSEPWRADVLASKGKANVVIEIQWSGQTREETLRRQERYRESGIRGLWLLRQPGFPISESLPAVCVGGNVREGMTALIPKTTEMLARDRRNPDRWHQVLPMDEFLRAAFGGRFKFGVDPDYEATLRIRTGSMFCWSCGAETRIVLYLEIAVGDKNVLITIPNLGEYPRASEMVRRRLLRHQGIGVIKYRFSGSQGRKYLSNGCVHCDSLIGEFYELDARRDEEPLDTYQVRVADGWKEVIDSRGWQDTWSVRS</sequence>
<name>A0ABR6C8A9_9HYPH</name>
<organism evidence="2 3">
    <name type="scientific">Aminobacter ciceronei</name>
    <dbReference type="NCBI Taxonomy" id="150723"/>
    <lineage>
        <taxon>Bacteria</taxon>
        <taxon>Pseudomonadati</taxon>
        <taxon>Pseudomonadota</taxon>
        <taxon>Alphaproteobacteria</taxon>
        <taxon>Hyphomicrobiales</taxon>
        <taxon>Phyllobacteriaceae</taxon>
        <taxon>Aminobacter</taxon>
    </lineage>
</organism>